<evidence type="ECO:0000256" key="1">
    <source>
        <dbReference type="SAM" id="MobiDB-lite"/>
    </source>
</evidence>
<reference evidence="3 4" key="1">
    <citation type="journal article" date="2019" name="Commun. Biol.">
        <title>The bagworm genome reveals a unique fibroin gene that provides high tensile strength.</title>
        <authorList>
            <person name="Kono N."/>
            <person name="Nakamura H."/>
            <person name="Ohtoshi R."/>
            <person name="Tomita M."/>
            <person name="Numata K."/>
            <person name="Arakawa K."/>
        </authorList>
    </citation>
    <scope>NUCLEOTIDE SEQUENCE [LARGE SCALE GENOMIC DNA]</scope>
</reference>
<dbReference type="EMBL" id="BGZK01004388">
    <property type="protein sequence ID" value="GBP08683.1"/>
    <property type="molecule type" value="Genomic_DNA"/>
</dbReference>
<feature type="compositionally biased region" description="Low complexity" evidence="1">
    <location>
        <begin position="107"/>
        <end position="118"/>
    </location>
</feature>
<sequence length="151" mass="16699">MINFQNLMMEAEGEFIKESAKRNHYRRGHFNEIQRVFTSFGLPRPKLVGAKELFGYAGALICAMVVFLLLARGYSPRSLEPDASSTESSPLLRHRAKVISVHSLSALSSGSWSGAGSARGRGRGRGLGRTRRSQGWPLLSHAAHRATVHRR</sequence>
<feature type="compositionally biased region" description="Basic residues" evidence="1">
    <location>
        <begin position="120"/>
        <end position="132"/>
    </location>
</feature>
<gene>
    <name evidence="3" type="ORF">EVAR_73673_1</name>
</gene>
<comment type="caution">
    <text evidence="3">The sequence shown here is derived from an EMBL/GenBank/DDBJ whole genome shotgun (WGS) entry which is preliminary data.</text>
</comment>
<keyword evidence="2" id="KW-1133">Transmembrane helix</keyword>
<feature type="transmembrane region" description="Helical" evidence="2">
    <location>
        <begin position="53"/>
        <end position="71"/>
    </location>
</feature>
<accession>A0A4C1T2F1</accession>
<keyword evidence="2" id="KW-0472">Membrane</keyword>
<dbReference type="AlphaFoldDB" id="A0A4C1T2F1"/>
<evidence type="ECO:0000313" key="4">
    <source>
        <dbReference type="Proteomes" id="UP000299102"/>
    </source>
</evidence>
<name>A0A4C1T2F1_EUMVA</name>
<protein>
    <submittedName>
        <fullName evidence="3">Uncharacterized protein</fullName>
    </submittedName>
</protein>
<proteinExistence type="predicted"/>
<keyword evidence="2" id="KW-0812">Transmembrane</keyword>
<organism evidence="3 4">
    <name type="scientific">Eumeta variegata</name>
    <name type="common">Bagworm moth</name>
    <name type="synonym">Eumeta japonica</name>
    <dbReference type="NCBI Taxonomy" id="151549"/>
    <lineage>
        <taxon>Eukaryota</taxon>
        <taxon>Metazoa</taxon>
        <taxon>Ecdysozoa</taxon>
        <taxon>Arthropoda</taxon>
        <taxon>Hexapoda</taxon>
        <taxon>Insecta</taxon>
        <taxon>Pterygota</taxon>
        <taxon>Neoptera</taxon>
        <taxon>Endopterygota</taxon>
        <taxon>Lepidoptera</taxon>
        <taxon>Glossata</taxon>
        <taxon>Ditrysia</taxon>
        <taxon>Tineoidea</taxon>
        <taxon>Psychidae</taxon>
        <taxon>Oiketicinae</taxon>
        <taxon>Eumeta</taxon>
    </lineage>
</organism>
<keyword evidence="4" id="KW-1185">Reference proteome</keyword>
<evidence type="ECO:0000313" key="3">
    <source>
        <dbReference type="EMBL" id="GBP08683.1"/>
    </source>
</evidence>
<dbReference type="OrthoDB" id="205993at2759"/>
<evidence type="ECO:0000256" key="2">
    <source>
        <dbReference type="SAM" id="Phobius"/>
    </source>
</evidence>
<dbReference type="Proteomes" id="UP000299102">
    <property type="component" value="Unassembled WGS sequence"/>
</dbReference>
<feature type="region of interest" description="Disordered" evidence="1">
    <location>
        <begin position="107"/>
        <end position="132"/>
    </location>
</feature>